<feature type="transmembrane region" description="Helical" evidence="5">
    <location>
        <begin position="67"/>
        <end position="89"/>
    </location>
</feature>
<evidence type="ECO:0000313" key="7">
    <source>
        <dbReference type="EMBL" id="WEK34828.1"/>
    </source>
</evidence>
<comment type="subcellular location">
    <subcellularLocation>
        <location evidence="1">Membrane</location>
        <topology evidence="1">Multi-pass membrane protein</topology>
    </subcellularLocation>
</comment>
<keyword evidence="2 5" id="KW-0812">Transmembrane</keyword>
<keyword evidence="3 5" id="KW-1133">Transmembrane helix</keyword>
<evidence type="ECO:0000256" key="5">
    <source>
        <dbReference type="SAM" id="Phobius"/>
    </source>
</evidence>
<evidence type="ECO:0000256" key="1">
    <source>
        <dbReference type="ARBA" id="ARBA00004141"/>
    </source>
</evidence>
<feature type="domain" description="GtrA/DPMS transmembrane" evidence="6">
    <location>
        <begin position="27"/>
        <end position="154"/>
    </location>
</feature>
<dbReference type="GO" id="GO:0000271">
    <property type="term" value="P:polysaccharide biosynthetic process"/>
    <property type="evidence" value="ECO:0007669"/>
    <property type="project" value="InterPro"/>
</dbReference>
<keyword evidence="4 5" id="KW-0472">Membrane</keyword>
<feature type="transmembrane region" description="Helical" evidence="5">
    <location>
        <begin position="26"/>
        <end position="47"/>
    </location>
</feature>
<evidence type="ECO:0000256" key="4">
    <source>
        <dbReference type="ARBA" id="ARBA00023136"/>
    </source>
</evidence>
<evidence type="ECO:0000256" key="3">
    <source>
        <dbReference type="ARBA" id="ARBA00022989"/>
    </source>
</evidence>
<protein>
    <submittedName>
        <fullName evidence="7">GtrA family protein</fullName>
    </submittedName>
</protein>
<name>A0AAJ5WSE6_9BACT</name>
<dbReference type="AlphaFoldDB" id="A0AAJ5WSE6"/>
<evidence type="ECO:0000259" key="6">
    <source>
        <dbReference type="Pfam" id="PF04138"/>
    </source>
</evidence>
<dbReference type="InterPro" id="IPR007267">
    <property type="entry name" value="GtrA_DPMS_TM"/>
</dbReference>
<sequence length="163" mass="18775">MFKDWIIAILDTCYIPFRRFMPLQTFRYAACGGGNTVLDILLYIVSYNYILQKQVIHLPGFSISPHIGAFLISFLISFPTGFLLNRFIVFTGSTLRGRVQLYRYALLVVVCLSLNYIFIKLFVEQLHIWPSIAKILTTVIVVSFSYLTQKHFTFKVESSGEVK</sequence>
<feature type="transmembrane region" description="Helical" evidence="5">
    <location>
        <begin position="128"/>
        <end position="147"/>
    </location>
</feature>
<dbReference type="GO" id="GO:0016020">
    <property type="term" value="C:membrane"/>
    <property type="evidence" value="ECO:0007669"/>
    <property type="project" value="UniProtKB-SubCell"/>
</dbReference>
<gene>
    <name evidence="7" type="ORF">P0Y53_20260</name>
</gene>
<feature type="transmembrane region" description="Helical" evidence="5">
    <location>
        <begin position="101"/>
        <end position="122"/>
    </location>
</feature>
<dbReference type="Pfam" id="PF04138">
    <property type="entry name" value="GtrA_DPMS_TM"/>
    <property type="match status" value="1"/>
</dbReference>
<reference evidence="7" key="1">
    <citation type="submission" date="2023-03" db="EMBL/GenBank/DDBJ databases">
        <title>Andean soil-derived lignocellulolytic bacterial consortium as a source of novel taxa and putative plastic-active enzymes.</title>
        <authorList>
            <person name="Diaz-Garcia L."/>
            <person name="Chuvochina M."/>
            <person name="Feuerriegel G."/>
            <person name="Bunk B."/>
            <person name="Sproer C."/>
            <person name="Streit W.R."/>
            <person name="Rodriguez L.M."/>
            <person name="Overmann J."/>
            <person name="Jimenez D.J."/>
        </authorList>
    </citation>
    <scope>NUCLEOTIDE SEQUENCE</scope>
    <source>
        <strain evidence="7">MAG 7</strain>
    </source>
</reference>
<evidence type="ECO:0000256" key="2">
    <source>
        <dbReference type="ARBA" id="ARBA00022692"/>
    </source>
</evidence>
<organism evidence="7 8">
    <name type="scientific">Candidatus Pseudobacter hemicellulosilyticus</name>
    <dbReference type="NCBI Taxonomy" id="3121375"/>
    <lineage>
        <taxon>Bacteria</taxon>
        <taxon>Pseudomonadati</taxon>
        <taxon>Bacteroidota</taxon>
        <taxon>Chitinophagia</taxon>
        <taxon>Chitinophagales</taxon>
        <taxon>Chitinophagaceae</taxon>
        <taxon>Pseudobacter</taxon>
    </lineage>
</organism>
<evidence type="ECO:0000313" key="8">
    <source>
        <dbReference type="Proteomes" id="UP001220610"/>
    </source>
</evidence>
<dbReference type="Proteomes" id="UP001220610">
    <property type="component" value="Chromosome"/>
</dbReference>
<dbReference type="EMBL" id="CP119311">
    <property type="protein sequence ID" value="WEK34828.1"/>
    <property type="molecule type" value="Genomic_DNA"/>
</dbReference>
<accession>A0AAJ5WSE6</accession>
<proteinExistence type="predicted"/>